<keyword evidence="2" id="KW-0472">Membrane</keyword>
<evidence type="ECO:0000256" key="1">
    <source>
        <dbReference type="SAM" id="MobiDB-lite"/>
    </source>
</evidence>
<sequence length="680" mass="77971">MTVFYNPQGLVLYNSSDLENIYFGDQFIVIRKDSPVFSDGTIYLHYRCHRLEKCNKVDFINLYGTRMYYLDKVREAFSTCVIPLYYDDPFPARIIKQGTFDVFYHYEEFTYAINAWVSEMSEIHFTIASRGDEDRELDQLGLDLIKNNPYASNLLTYYDCRPKEKFIEIPEDKYVTLEFKYGYVCFSNGESFIDENGEVLQNYYDLSESRITFKVKRNPNAKYAHNILHYVYVAKYSADTEVTLIVNQYQSKVNVKPKSTSNKDYIIVFFSTIKSCITIDRKRNYYDIIYKNDEAKKVDGELAFDNVTCMMLNFESFSRGNPEFIINNTIQTEAIIEYKNATYGYENVEVIKDDVKVEFSQEEETVLENGIYNMRITETVKTYVIKEGYSVAYSAENFQDMKVITKSKGVKRDLIAENVLHVDFTNNGKLELSYVNSVHESAYITIYVYKTPHYDCQNIISFGTAKVELSSNKNDDFSLKQGKDICLTMLFSFSGTTIKVDVNKAGISVTPVFDFSFSKSIRSDEYDKPILIKVTPPENGEEASLNVNVENPNVEEKPRIVSKNSEYKSEQITYSEKVPDPEPEPEKNPEPEPEKNPGPEPEKNPGPEPEKNPEPNPKDDEQNAEPTPKPVNGGLIAGVIIGVLVVIAIIVIAILFLIKKRKSANEPSEGSIEKDDMPDV</sequence>
<proteinExistence type="predicted"/>
<feature type="region of interest" description="Disordered" evidence="1">
    <location>
        <begin position="556"/>
        <end position="629"/>
    </location>
</feature>
<dbReference type="PANTHER" id="PTHR16861">
    <property type="entry name" value="GLYCOPROTEIN 38"/>
    <property type="match status" value="1"/>
</dbReference>
<keyword evidence="2" id="KW-1133">Transmembrane helix</keyword>
<dbReference type="VEuPathDB" id="TrichDB:TVAG_046680"/>
<evidence type="ECO:0000313" key="3">
    <source>
        <dbReference type="EMBL" id="EAY10246.1"/>
    </source>
</evidence>
<protein>
    <submittedName>
        <fullName evidence="3">Uncharacterized protein</fullName>
    </submittedName>
</protein>
<organism evidence="3 4">
    <name type="scientific">Trichomonas vaginalis (strain ATCC PRA-98 / G3)</name>
    <dbReference type="NCBI Taxonomy" id="412133"/>
    <lineage>
        <taxon>Eukaryota</taxon>
        <taxon>Metamonada</taxon>
        <taxon>Parabasalia</taxon>
        <taxon>Trichomonadida</taxon>
        <taxon>Trichomonadidae</taxon>
        <taxon>Trichomonas</taxon>
    </lineage>
</organism>
<feature type="transmembrane region" description="Helical" evidence="2">
    <location>
        <begin position="635"/>
        <end position="658"/>
    </location>
</feature>
<dbReference type="InParanoid" id="A2EAP3"/>
<dbReference type="Proteomes" id="UP000001542">
    <property type="component" value="Unassembled WGS sequence"/>
</dbReference>
<dbReference type="EMBL" id="DS113341">
    <property type="protein sequence ID" value="EAY10246.1"/>
    <property type="molecule type" value="Genomic_DNA"/>
</dbReference>
<dbReference type="VEuPathDB" id="TrichDB:TVAGG3_0958410"/>
<keyword evidence="4" id="KW-1185">Reference proteome</keyword>
<evidence type="ECO:0000313" key="4">
    <source>
        <dbReference type="Proteomes" id="UP000001542"/>
    </source>
</evidence>
<evidence type="ECO:0000256" key="2">
    <source>
        <dbReference type="SAM" id="Phobius"/>
    </source>
</evidence>
<name>A2EAP3_TRIV3</name>
<reference evidence="3" key="2">
    <citation type="journal article" date="2007" name="Science">
        <title>Draft genome sequence of the sexually transmitted pathogen Trichomonas vaginalis.</title>
        <authorList>
            <person name="Carlton J.M."/>
            <person name="Hirt R.P."/>
            <person name="Silva J.C."/>
            <person name="Delcher A.L."/>
            <person name="Schatz M."/>
            <person name="Zhao Q."/>
            <person name="Wortman J.R."/>
            <person name="Bidwell S.L."/>
            <person name="Alsmark U.C.M."/>
            <person name="Besteiro S."/>
            <person name="Sicheritz-Ponten T."/>
            <person name="Noel C.J."/>
            <person name="Dacks J.B."/>
            <person name="Foster P.G."/>
            <person name="Simillion C."/>
            <person name="Van de Peer Y."/>
            <person name="Miranda-Saavedra D."/>
            <person name="Barton G.J."/>
            <person name="Westrop G.D."/>
            <person name="Mueller S."/>
            <person name="Dessi D."/>
            <person name="Fiori P.L."/>
            <person name="Ren Q."/>
            <person name="Paulsen I."/>
            <person name="Zhang H."/>
            <person name="Bastida-Corcuera F.D."/>
            <person name="Simoes-Barbosa A."/>
            <person name="Brown M.T."/>
            <person name="Hayes R.D."/>
            <person name="Mukherjee M."/>
            <person name="Okumura C.Y."/>
            <person name="Schneider R."/>
            <person name="Smith A.J."/>
            <person name="Vanacova S."/>
            <person name="Villalvazo M."/>
            <person name="Haas B.J."/>
            <person name="Pertea M."/>
            <person name="Feldblyum T.V."/>
            <person name="Utterback T.R."/>
            <person name="Shu C.L."/>
            <person name="Osoegawa K."/>
            <person name="de Jong P.J."/>
            <person name="Hrdy I."/>
            <person name="Horvathova L."/>
            <person name="Zubacova Z."/>
            <person name="Dolezal P."/>
            <person name="Malik S.B."/>
            <person name="Logsdon J.M. Jr."/>
            <person name="Henze K."/>
            <person name="Gupta A."/>
            <person name="Wang C.C."/>
            <person name="Dunne R.L."/>
            <person name="Upcroft J.A."/>
            <person name="Upcroft P."/>
            <person name="White O."/>
            <person name="Salzberg S.L."/>
            <person name="Tang P."/>
            <person name="Chiu C.-H."/>
            <person name="Lee Y.-S."/>
            <person name="Embley T.M."/>
            <person name="Coombs G.H."/>
            <person name="Mottram J.C."/>
            <person name="Tachezy J."/>
            <person name="Fraser-Liggett C.M."/>
            <person name="Johnson P.J."/>
        </authorList>
    </citation>
    <scope>NUCLEOTIDE SEQUENCE [LARGE SCALE GENOMIC DNA]</scope>
    <source>
        <strain evidence="3">G3</strain>
    </source>
</reference>
<reference evidence="3" key="1">
    <citation type="submission" date="2006-10" db="EMBL/GenBank/DDBJ databases">
        <authorList>
            <person name="Amadeo P."/>
            <person name="Zhao Q."/>
            <person name="Wortman J."/>
            <person name="Fraser-Liggett C."/>
            <person name="Carlton J."/>
        </authorList>
    </citation>
    <scope>NUCLEOTIDE SEQUENCE</scope>
    <source>
        <strain evidence="3">G3</strain>
    </source>
</reference>
<feature type="compositionally biased region" description="Basic and acidic residues" evidence="1">
    <location>
        <begin position="577"/>
        <end position="621"/>
    </location>
</feature>
<feature type="compositionally biased region" description="Basic and acidic residues" evidence="1">
    <location>
        <begin position="556"/>
        <end position="569"/>
    </location>
</feature>
<accession>A2EAP3</accession>
<dbReference type="KEGG" id="tva:4768179"/>
<dbReference type="AlphaFoldDB" id="A2EAP3"/>
<dbReference type="RefSeq" id="XP_001322469.1">
    <property type="nucleotide sequence ID" value="XM_001322434.1"/>
</dbReference>
<keyword evidence="2" id="KW-0812">Transmembrane</keyword>
<dbReference type="PANTHER" id="PTHR16861:SF4">
    <property type="entry name" value="SH3 DOMAIN PROTEIN (AFU_ORTHOLOGUE AFUA_1G13610)"/>
    <property type="match status" value="1"/>
</dbReference>
<dbReference type="STRING" id="5722.A2EAP3"/>
<gene>
    <name evidence="3" type="ORF">TVAG_046680</name>
</gene>